<gene>
    <name evidence="2" type="ORF">PMEA_00008233</name>
</gene>
<dbReference type="PANTHER" id="PTHR12526">
    <property type="entry name" value="GLYCOSYLTRANSFERASE"/>
    <property type="match status" value="1"/>
</dbReference>
<sequence length="816" mass="91718">MSNSKLQVTLLADEWKSSKGGLSTINRELAIQLAKHPNVSVTFFVPKCTEDDKNASSGCNVRIVKARERHAFDPLDWLSFPPDDLSIDIIIGHGVKLGKQAQIIRESHRCKWVQVVHTAPEELSMLKTYSDCDNAISKGDKKQWNEIKLCQIADLVVSVGPRLWEFYSRYLSSSGKHVFNLTPGIFSELSSLKLSTVKGKRFNVLLFGRGDSEDFKLKGFDIAAKAVAQLNDTSYKLVFVGAPSGNEEQVAEQLLEYGLSKKQLIVKSFLENRGDLATLLSTADLAVIPSRSEGFGLTALEALSAGLPFLVTQASGFGEALQEALPQSTPWVVDSEKPDEWAEAIKSVREKGREAAIAGCQTLRESYGKKYIWESQCRDLVEKMASLANASGSKMESSVTAAPSQSLNEASNVYRSDEQSTKTHPEVKNAQLEDESGLSSSARGPLPKDQRLTKQRLQDKREERREGFTAHDFETTSGRKSSNFCSQGTTPEKNLSSMELNKGKLSVNIDDLIKILRQLFEPNTQMNRPRGSQEPDICANSLTISQFKKRIHLFNCDNTYKLEPVEKLLEKCGIHVERVEKHYFRLPKMYEMVDIIPTLEMDMAFFVVHAHECVLSINEDGAGFGYAKIYRALLQATGKELKHFQISNQLGDLQVWDPEFKIPDDIQDKLLTKHCHTPETGVRIIRYSDGTLECHNYQNLTKFFLDEDIELAKDEFLVMKTRIRHGKVSFEDVDVQFKFGNVHIPQDIIYGFTGKDSADLGVYLTSVSSAESCDISYPSNKEEMEFYSRYLSSSRKDVFHLMPGIFSEFSLKVFQS</sequence>
<dbReference type="EMBL" id="CALNXJ010000017">
    <property type="protein sequence ID" value="CAH3119306.1"/>
    <property type="molecule type" value="Genomic_DNA"/>
</dbReference>
<evidence type="ECO:0000313" key="3">
    <source>
        <dbReference type="Proteomes" id="UP001159428"/>
    </source>
</evidence>
<dbReference type="CDD" id="cd03801">
    <property type="entry name" value="GT4_PimA-like"/>
    <property type="match status" value="1"/>
</dbReference>
<evidence type="ECO:0000256" key="1">
    <source>
        <dbReference type="SAM" id="MobiDB-lite"/>
    </source>
</evidence>
<reference evidence="2 3" key="1">
    <citation type="submission" date="2022-05" db="EMBL/GenBank/DDBJ databases">
        <authorList>
            <consortium name="Genoscope - CEA"/>
            <person name="William W."/>
        </authorList>
    </citation>
    <scope>NUCLEOTIDE SEQUENCE [LARGE SCALE GENOMIC DNA]</scope>
</reference>
<comment type="caution">
    <text evidence="2">The sequence shown here is derived from an EMBL/GenBank/DDBJ whole genome shotgun (WGS) entry which is preliminary data.</text>
</comment>
<dbReference type="AlphaFoldDB" id="A0AAU9WMJ2"/>
<dbReference type="SUPFAM" id="SSF53756">
    <property type="entry name" value="UDP-Glycosyltransferase/glycogen phosphorylase"/>
    <property type="match status" value="1"/>
</dbReference>
<accession>A0AAU9WMJ2</accession>
<evidence type="ECO:0000313" key="2">
    <source>
        <dbReference type="EMBL" id="CAH3119306.1"/>
    </source>
</evidence>
<feature type="compositionally biased region" description="Polar residues" evidence="1">
    <location>
        <begin position="475"/>
        <end position="495"/>
    </location>
</feature>
<keyword evidence="3" id="KW-1185">Reference proteome</keyword>
<dbReference type="Gene3D" id="3.40.50.2000">
    <property type="entry name" value="Glycogen Phosphorylase B"/>
    <property type="match status" value="2"/>
</dbReference>
<feature type="compositionally biased region" description="Basic and acidic residues" evidence="1">
    <location>
        <begin position="446"/>
        <end position="474"/>
    </location>
</feature>
<feature type="compositionally biased region" description="Basic and acidic residues" evidence="1">
    <location>
        <begin position="415"/>
        <end position="427"/>
    </location>
</feature>
<evidence type="ECO:0008006" key="4">
    <source>
        <dbReference type="Google" id="ProtNLM"/>
    </source>
</evidence>
<feature type="compositionally biased region" description="Polar residues" evidence="1">
    <location>
        <begin position="391"/>
        <end position="414"/>
    </location>
</feature>
<dbReference type="Pfam" id="PF20706">
    <property type="entry name" value="GT4-conflict"/>
    <property type="match status" value="1"/>
</dbReference>
<dbReference type="Proteomes" id="UP001159428">
    <property type="component" value="Unassembled WGS sequence"/>
</dbReference>
<feature type="region of interest" description="Disordered" evidence="1">
    <location>
        <begin position="391"/>
        <end position="495"/>
    </location>
</feature>
<proteinExistence type="predicted"/>
<organism evidence="2 3">
    <name type="scientific">Pocillopora meandrina</name>
    <dbReference type="NCBI Taxonomy" id="46732"/>
    <lineage>
        <taxon>Eukaryota</taxon>
        <taxon>Metazoa</taxon>
        <taxon>Cnidaria</taxon>
        <taxon>Anthozoa</taxon>
        <taxon>Hexacorallia</taxon>
        <taxon>Scleractinia</taxon>
        <taxon>Astrocoeniina</taxon>
        <taxon>Pocilloporidae</taxon>
        <taxon>Pocillopora</taxon>
    </lineage>
</organism>
<protein>
    <recommendedName>
        <fullName evidence="4">Glycosyl transferase family 1 domain-containing protein</fullName>
    </recommendedName>
</protein>
<name>A0AAU9WMJ2_9CNID</name>